<organism evidence="1 2">
    <name type="scientific">Mesorhizobium calcicola</name>
    <dbReference type="NCBI Taxonomy" id="1300310"/>
    <lineage>
        <taxon>Bacteria</taxon>
        <taxon>Pseudomonadati</taxon>
        <taxon>Pseudomonadota</taxon>
        <taxon>Alphaproteobacteria</taxon>
        <taxon>Hyphomicrobiales</taxon>
        <taxon>Phyllobacteriaceae</taxon>
        <taxon>Mesorhizobium</taxon>
    </lineage>
</organism>
<keyword evidence="2" id="KW-1185">Reference proteome</keyword>
<evidence type="ECO:0000313" key="2">
    <source>
        <dbReference type="Proteomes" id="UP001597349"/>
    </source>
</evidence>
<gene>
    <name evidence="1" type="ORF">ACFSQT_14165</name>
</gene>
<evidence type="ECO:0000313" key="1">
    <source>
        <dbReference type="EMBL" id="MFD2054196.1"/>
    </source>
</evidence>
<dbReference type="EMBL" id="JBHUGY010000021">
    <property type="protein sequence ID" value="MFD2054196.1"/>
    <property type="molecule type" value="Genomic_DNA"/>
</dbReference>
<name>A0ABW4WDB8_9HYPH</name>
<comment type="caution">
    <text evidence="1">The sequence shown here is derived from an EMBL/GenBank/DDBJ whole genome shotgun (WGS) entry which is preliminary data.</text>
</comment>
<sequence length="63" mass="6722">MTEAEELTDFARERFGDVVTGAMSPEQVGRLLINTSTAGPRLWTGINILRALGILVDGSSLSS</sequence>
<proteinExistence type="predicted"/>
<dbReference type="RefSeq" id="WP_379019548.1">
    <property type="nucleotide sequence ID" value="NZ_JBHUGY010000021.1"/>
</dbReference>
<protein>
    <submittedName>
        <fullName evidence="1">Uncharacterized protein</fullName>
    </submittedName>
</protein>
<accession>A0ABW4WDB8</accession>
<dbReference type="Proteomes" id="UP001597349">
    <property type="component" value="Unassembled WGS sequence"/>
</dbReference>
<reference evidence="2" key="1">
    <citation type="journal article" date="2019" name="Int. J. Syst. Evol. Microbiol.">
        <title>The Global Catalogue of Microorganisms (GCM) 10K type strain sequencing project: providing services to taxonomists for standard genome sequencing and annotation.</title>
        <authorList>
            <consortium name="The Broad Institute Genomics Platform"/>
            <consortium name="The Broad Institute Genome Sequencing Center for Infectious Disease"/>
            <person name="Wu L."/>
            <person name="Ma J."/>
        </authorList>
    </citation>
    <scope>NUCLEOTIDE SEQUENCE [LARGE SCALE GENOMIC DNA]</scope>
    <source>
        <strain evidence="2">CGMCC 1.16226</strain>
    </source>
</reference>